<organism evidence="2">
    <name type="scientific">Brachypodium distachyon</name>
    <name type="common">Purple false brome</name>
    <name type="synonym">Trachynia distachya</name>
    <dbReference type="NCBI Taxonomy" id="15368"/>
    <lineage>
        <taxon>Eukaryota</taxon>
        <taxon>Viridiplantae</taxon>
        <taxon>Streptophyta</taxon>
        <taxon>Embryophyta</taxon>
        <taxon>Tracheophyta</taxon>
        <taxon>Spermatophyta</taxon>
        <taxon>Magnoliopsida</taxon>
        <taxon>Liliopsida</taxon>
        <taxon>Poales</taxon>
        <taxon>Poaceae</taxon>
        <taxon>BOP clade</taxon>
        <taxon>Pooideae</taxon>
        <taxon>Stipodae</taxon>
        <taxon>Brachypodieae</taxon>
        <taxon>Brachypodium</taxon>
    </lineage>
</organism>
<reference evidence="3" key="3">
    <citation type="submission" date="2018-08" db="UniProtKB">
        <authorList>
            <consortium name="EnsemblPlants"/>
        </authorList>
    </citation>
    <scope>IDENTIFICATION</scope>
    <source>
        <strain evidence="3">cv. Bd21</strain>
    </source>
</reference>
<keyword evidence="4" id="KW-1185">Reference proteome</keyword>
<dbReference type="EMBL" id="CM000881">
    <property type="protein sequence ID" value="KQK02314.2"/>
    <property type="molecule type" value="Genomic_DNA"/>
</dbReference>
<reference evidence="2 3" key="1">
    <citation type="journal article" date="2010" name="Nature">
        <title>Genome sequencing and analysis of the model grass Brachypodium distachyon.</title>
        <authorList>
            <consortium name="International Brachypodium Initiative"/>
        </authorList>
    </citation>
    <scope>NUCLEOTIDE SEQUENCE [LARGE SCALE GENOMIC DNA]</scope>
    <source>
        <strain evidence="2 3">Bd21</strain>
    </source>
</reference>
<evidence type="ECO:0000313" key="2">
    <source>
        <dbReference type="EMBL" id="KQK02314.2"/>
    </source>
</evidence>
<reference evidence="2" key="2">
    <citation type="submission" date="2017-06" db="EMBL/GenBank/DDBJ databases">
        <title>WGS assembly of Brachypodium distachyon.</title>
        <authorList>
            <consortium name="The International Brachypodium Initiative"/>
            <person name="Lucas S."/>
            <person name="Harmon-Smith M."/>
            <person name="Lail K."/>
            <person name="Tice H."/>
            <person name="Grimwood J."/>
            <person name="Bruce D."/>
            <person name="Barry K."/>
            <person name="Shu S."/>
            <person name="Lindquist E."/>
            <person name="Wang M."/>
            <person name="Pitluck S."/>
            <person name="Vogel J.P."/>
            <person name="Garvin D.F."/>
            <person name="Mockler T.C."/>
            <person name="Schmutz J."/>
            <person name="Rokhsar D."/>
            <person name="Bevan M.W."/>
        </authorList>
    </citation>
    <scope>NUCLEOTIDE SEQUENCE</scope>
    <source>
        <strain evidence="2">Bd21</strain>
    </source>
</reference>
<proteinExistence type="predicted"/>
<evidence type="ECO:0000256" key="1">
    <source>
        <dbReference type="SAM" id="MobiDB-lite"/>
    </source>
</evidence>
<evidence type="ECO:0000313" key="4">
    <source>
        <dbReference type="Proteomes" id="UP000008810"/>
    </source>
</evidence>
<feature type="compositionally biased region" description="Gly residues" evidence="1">
    <location>
        <begin position="33"/>
        <end position="45"/>
    </location>
</feature>
<feature type="compositionally biased region" description="Low complexity" evidence="1">
    <location>
        <begin position="8"/>
        <end position="32"/>
    </location>
</feature>
<dbReference type="AlphaFoldDB" id="A0A0Q3QLG8"/>
<feature type="compositionally biased region" description="Basic and acidic residues" evidence="1">
    <location>
        <begin position="58"/>
        <end position="67"/>
    </location>
</feature>
<accession>A0A0Q3QLG8</accession>
<dbReference type="EnsemblPlants" id="KQK02314">
    <property type="protein sequence ID" value="KQK02314"/>
    <property type="gene ID" value="BRADI_2g00767v3"/>
</dbReference>
<gene>
    <name evidence="2" type="ORF">BRADI_2g00767v3</name>
</gene>
<dbReference type="Proteomes" id="UP000008810">
    <property type="component" value="Chromosome 2"/>
</dbReference>
<dbReference type="InParanoid" id="A0A0Q3QLG8"/>
<feature type="region of interest" description="Disordered" evidence="1">
    <location>
        <begin position="1"/>
        <end position="89"/>
    </location>
</feature>
<dbReference type="Gramene" id="KQK02314">
    <property type="protein sequence ID" value="KQK02314"/>
    <property type="gene ID" value="BRADI_2g00767v3"/>
</dbReference>
<evidence type="ECO:0000313" key="3">
    <source>
        <dbReference type="EnsemblPlants" id="KQK02314"/>
    </source>
</evidence>
<sequence>MDVGPLGGRRAAGATAGARSGRPRRSGGSTLPAGGGGYPRGGAPRGGQQNFRGGGEMGGKRTERTTRESPGCSTTNENQALGPALQIRD</sequence>
<protein>
    <submittedName>
        <fullName evidence="2 3">Uncharacterized protein</fullName>
    </submittedName>
</protein>
<name>A0A0Q3QLG8_BRADI</name>